<feature type="domain" description="Major facilitator superfamily (MFS) profile" evidence="8">
    <location>
        <begin position="59"/>
        <end position="481"/>
    </location>
</feature>
<comment type="caution">
    <text evidence="9">The sequence shown here is derived from an EMBL/GenBank/DDBJ whole genome shotgun (WGS) entry which is preliminary data.</text>
</comment>
<name>A0A3D8QHZ7_9HELO</name>
<feature type="transmembrane region" description="Helical" evidence="7">
    <location>
        <begin position="60"/>
        <end position="81"/>
    </location>
</feature>
<evidence type="ECO:0000256" key="7">
    <source>
        <dbReference type="SAM" id="Phobius"/>
    </source>
</evidence>
<feature type="transmembrane region" description="Helical" evidence="7">
    <location>
        <begin position="286"/>
        <end position="306"/>
    </location>
</feature>
<feature type="transmembrane region" description="Helical" evidence="7">
    <location>
        <begin position="458"/>
        <end position="477"/>
    </location>
</feature>
<evidence type="ECO:0000313" key="9">
    <source>
        <dbReference type="EMBL" id="RDW61473.1"/>
    </source>
</evidence>
<dbReference type="GO" id="GO:0022857">
    <property type="term" value="F:transmembrane transporter activity"/>
    <property type="evidence" value="ECO:0007669"/>
    <property type="project" value="InterPro"/>
</dbReference>
<dbReference type="Proteomes" id="UP000256328">
    <property type="component" value="Unassembled WGS sequence"/>
</dbReference>
<feature type="transmembrane region" description="Helical" evidence="7">
    <location>
        <begin position="187"/>
        <end position="211"/>
    </location>
</feature>
<feature type="transmembrane region" description="Helical" evidence="7">
    <location>
        <begin position="321"/>
        <end position="342"/>
    </location>
</feature>
<evidence type="ECO:0000313" key="10">
    <source>
        <dbReference type="Proteomes" id="UP000256328"/>
    </source>
</evidence>
<keyword evidence="3 7" id="KW-0812">Transmembrane</keyword>
<evidence type="ECO:0000256" key="3">
    <source>
        <dbReference type="ARBA" id="ARBA00022692"/>
    </source>
</evidence>
<dbReference type="CDD" id="cd17330">
    <property type="entry name" value="MFS_SLC46_TetA_like"/>
    <property type="match status" value="1"/>
</dbReference>
<evidence type="ECO:0000256" key="2">
    <source>
        <dbReference type="ARBA" id="ARBA00022448"/>
    </source>
</evidence>
<dbReference type="InterPro" id="IPR011701">
    <property type="entry name" value="MFS"/>
</dbReference>
<keyword evidence="4 7" id="KW-1133">Transmembrane helix</keyword>
<accession>A0A3D8QHZ7</accession>
<dbReference type="PANTHER" id="PTHR23504:SF3">
    <property type="entry name" value="MAJOR FACILITATOR SUPERFAMILY (MFS) PROFILE DOMAIN-CONTAINING PROTEIN"/>
    <property type="match status" value="1"/>
</dbReference>
<organism evidence="9 10">
    <name type="scientific">Coleophoma crateriformis</name>
    <dbReference type="NCBI Taxonomy" id="565419"/>
    <lineage>
        <taxon>Eukaryota</taxon>
        <taxon>Fungi</taxon>
        <taxon>Dikarya</taxon>
        <taxon>Ascomycota</taxon>
        <taxon>Pezizomycotina</taxon>
        <taxon>Leotiomycetes</taxon>
        <taxon>Helotiales</taxon>
        <taxon>Dermateaceae</taxon>
        <taxon>Coleophoma</taxon>
    </lineage>
</organism>
<sequence>MAASGTGNGGTSGSTQDEATPLLAAAETGPTSQPNEESLLIPAASQQADDDDRPLPKVQIFLLCYARLVEPIAFFCIFPFINQMIWETGTVEQADVGFYSGLIESLFSMTQMFLMIFWGRAADRFGRKPVLVFSLAGAAIATALFGLSTTIWQMVVFRCLAGAFAGTVVTVRAMITENSTPKTQARAFSFFAFTSNIGIFLGPMIGGVLANPADQYPSVFGKVQFFKDYPYALPTFATGAVGLSASIISAIFINETLDRKTAGKSSDTTPLSTWEVLKSPGVANVLYIYAHVMVLAFAYTAIFPIFCFTDPQLGGFGFSPLYISIFLGGSGLSQALWTLLIFPPLQHRIGTGGVLRACAIAWPFFFLVMPISNLLLRKGWNAAFWTLSSTGVLVGSGASMAFIAVQLALNDISPSSSSLGTLNAIALALISGERAVAPALFSSLYATGVRLGWLNGQLAFVILIVLAVGLSFGLRWLPAKAEGKIQPAHNEE</sequence>
<dbReference type="EMBL" id="PDLN01000018">
    <property type="protein sequence ID" value="RDW61473.1"/>
    <property type="molecule type" value="Genomic_DNA"/>
</dbReference>
<protein>
    <recommendedName>
        <fullName evidence="8">Major facilitator superfamily (MFS) profile domain-containing protein</fullName>
    </recommendedName>
</protein>
<dbReference type="GO" id="GO:0016020">
    <property type="term" value="C:membrane"/>
    <property type="evidence" value="ECO:0007669"/>
    <property type="project" value="UniProtKB-SubCell"/>
</dbReference>
<dbReference type="Pfam" id="PF07690">
    <property type="entry name" value="MFS_1"/>
    <property type="match status" value="1"/>
</dbReference>
<feature type="transmembrane region" description="Helical" evidence="7">
    <location>
        <begin position="354"/>
        <end position="376"/>
    </location>
</feature>
<dbReference type="PROSITE" id="PS50850">
    <property type="entry name" value="MFS"/>
    <property type="match status" value="1"/>
</dbReference>
<evidence type="ECO:0000256" key="6">
    <source>
        <dbReference type="SAM" id="MobiDB-lite"/>
    </source>
</evidence>
<dbReference type="PANTHER" id="PTHR23504">
    <property type="entry name" value="MAJOR FACILITATOR SUPERFAMILY DOMAIN-CONTAINING PROTEIN 10"/>
    <property type="match status" value="1"/>
</dbReference>
<feature type="transmembrane region" description="Helical" evidence="7">
    <location>
        <begin position="155"/>
        <end position="175"/>
    </location>
</feature>
<dbReference type="SUPFAM" id="SSF103473">
    <property type="entry name" value="MFS general substrate transporter"/>
    <property type="match status" value="1"/>
</dbReference>
<evidence type="ECO:0000256" key="1">
    <source>
        <dbReference type="ARBA" id="ARBA00004141"/>
    </source>
</evidence>
<feature type="transmembrane region" description="Helical" evidence="7">
    <location>
        <begin position="130"/>
        <end position="149"/>
    </location>
</feature>
<dbReference type="InterPro" id="IPR036259">
    <property type="entry name" value="MFS_trans_sf"/>
</dbReference>
<dbReference type="InterPro" id="IPR001958">
    <property type="entry name" value="Tet-R_TetA/multi-R_MdtG-like"/>
</dbReference>
<evidence type="ECO:0000259" key="8">
    <source>
        <dbReference type="PROSITE" id="PS50850"/>
    </source>
</evidence>
<keyword evidence="10" id="KW-1185">Reference proteome</keyword>
<feature type="transmembrane region" description="Helical" evidence="7">
    <location>
        <begin position="96"/>
        <end position="118"/>
    </location>
</feature>
<gene>
    <name evidence="9" type="ORF">BP5796_11365</name>
</gene>
<feature type="transmembrane region" description="Helical" evidence="7">
    <location>
        <begin position="382"/>
        <end position="409"/>
    </location>
</feature>
<reference evidence="9 10" key="1">
    <citation type="journal article" date="2018" name="IMA Fungus">
        <title>IMA Genome-F 9: Draft genome sequence of Annulohypoxylon stygium, Aspergillus mulundensis, Berkeleyomyces basicola (syn. Thielaviopsis basicola), Ceratocystis smalleyi, two Cercospora beticola strains, Coleophoma cylindrospora, Fusarium fracticaudum, Phialophora cf. hyalina, and Morchella septimelata.</title>
        <authorList>
            <person name="Wingfield B.D."/>
            <person name="Bills G.F."/>
            <person name="Dong Y."/>
            <person name="Huang W."/>
            <person name="Nel W.J."/>
            <person name="Swalarsk-Parry B.S."/>
            <person name="Vaghefi N."/>
            <person name="Wilken P.M."/>
            <person name="An Z."/>
            <person name="de Beer Z.W."/>
            <person name="De Vos L."/>
            <person name="Chen L."/>
            <person name="Duong T.A."/>
            <person name="Gao Y."/>
            <person name="Hammerbacher A."/>
            <person name="Kikkert J.R."/>
            <person name="Li Y."/>
            <person name="Li H."/>
            <person name="Li K."/>
            <person name="Li Q."/>
            <person name="Liu X."/>
            <person name="Ma X."/>
            <person name="Naidoo K."/>
            <person name="Pethybridge S.J."/>
            <person name="Sun J."/>
            <person name="Steenkamp E.T."/>
            <person name="van der Nest M.A."/>
            <person name="van Wyk S."/>
            <person name="Wingfield M.J."/>
            <person name="Xiong C."/>
            <person name="Yue Q."/>
            <person name="Zhang X."/>
        </authorList>
    </citation>
    <scope>NUCLEOTIDE SEQUENCE [LARGE SCALE GENOMIC DNA]</scope>
    <source>
        <strain evidence="9 10">BP5796</strain>
    </source>
</reference>
<evidence type="ECO:0000256" key="5">
    <source>
        <dbReference type="ARBA" id="ARBA00023136"/>
    </source>
</evidence>
<keyword evidence="2" id="KW-0813">Transport</keyword>
<proteinExistence type="predicted"/>
<dbReference type="AlphaFoldDB" id="A0A3D8QHZ7"/>
<feature type="transmembrane region" description="Helical" evidence="7">
    <location>
        <begin position="421"/>
        <end position="446"/>
    </location>
</feature>
<dbReference type="Gene3D" id="1.20.1250.20">
    <property type="entry name" value="MFS general substrate transporter like domains"/>
    <property type="match status" value="1"/>
</dbReference>
<dbReference type="InterPro" id="IPR020846">
    <property type="entry name" value="MFS_dom"/>
</dbReference>
<evidence type="ECO:0000256" key="4">
    <source>
        <dbReference type="ARBA" id="ARBA00022989"/>
    </source>
</evidence>
<keyword evidence="5 7" id="KW-0472">Membrane</keyword>
<feature type="transmembrane region" description="Helical" evidence="7">
    <location>
        <begin position="231"/>
        <end position="253"/>
    </location>
</feature>
<dbReference type="OrthoDB" id="419616at2759"/>
<comment type="subcellular location">
    <subcellularLocation>
        <location evidence="1">Membrane</location>
        <topology evidence="1">Multi-pass membrane protein</topology>
    </subcellularLocation>
</comment>
<feature type="region of interest" description="Disordered" evidence="6">
    <location>
        <begin position="1"/>
        <end position="38"/>
    </location>
</feature>
<feature type="compositionally biased region" description="Gly residues" evidence="6">
    <location>
        <begin position="1"/>
        <end position="12"/>
    </location>
</feature>
<dbReference type="PRINTS" id="PR01035">
    <property type="entry name" value="TCRTETA"/>
</dbReference>